<dbReference type="GO" id="GO:0005886">
    <property type="term" value="C:plasma membrane"/>
    <property type="evidence" value="ECO:0007669"/>
    <property type="project" value="UniProtKB-SubCell"/>
</dbReference>
<feature type="transmembrane region" description="Helical" evidence="8">
    <location>
        <begin position="12"/>
        <end position="31"/>
    </location>
</feature>
<comment type="caution">
    <text evidence="10">The sequence shown here is derived from an EMBL/GenBank/DDBJ whole genome shotgun (WGS) entry which is preliminary data.</text>
</comment>
<evidence type="ECO:0000313" key="11">
    <source>
        <dbReference type="Proteomes" id="UP000661435"/>
    </source>
</evidence>
<dbReference type="PROSITE" id="PS50928">
    <property type="entry name" value="ABC_TM1"/>
    <property type="match status" value="1"/>
</dbReference>
<keyword evidence="4" id="KW-1003">Cell membrane</keyword>
<comment type="subcellular location">
    <subcellularLocation>
        <location evidence="1 8">Cell membrane</location>
        <topology evidence="1 8">Multi-pass membrane protein</topology>
    </subcellularLocation>
</comment>
<dbReference type="CDD" id="cd06261">
    <property type="entry name" value="TM_PBP2"/>
    <property type="match status" value="1"/>
</dbReference>
<evidence type="ECO:0000256" key="5">
    <source>
        <dbReference type="ARBA" id="ARBA00022692"/>
    </source>
</evidence>
<dbReference type="PANTHER" id="PTHR43848:SF2">
    <property type="entry name" value="PUTRESCINE TRANSPORT SYSTEM PERMEASE PROTEIN POTI"/>
    <property type="match status" value="1"/>
</dbReference>
<feature type="transmembrane region" description="Helical" evidence="8">
    <location>
        <begin position="142"/>
        <end position="161"/>
    </location>
</feature>
<keyword evidence="11" id="KW-1185">Reference proteome</keyword>
<dbReference type="InterPro" id="IPR051789">
    <property type="entry name" value="Bact_Polyamine_Transport"/>
</dbReference>
<dbReference type="GO" id="GO:0055085">
    <property type="term" value="P:transmembrane transport"/>
    <property type="evidence" value="ECO:0007669"/>
    <property type="project" value="InterPro"/>
</dbReference>
<dbReference type="InterPro" id="IPR035906">
    <property type="entry name" value="MetI-like_sf"/>
</dbReference>
<proteinExistence type="inferred from homology"/>
<dbReference type="AlphaFoldDB" id="A0A8J6MB66"/>
<sequence length="288" mass="31879">MSKRRIPSRVFTVLVYLFLYAPIALLIIFSFNSGRSNRVWEGFSLQWYLEFFQDTRLLGALRTTLILSVLAAVIATLLGTAAAIGFYSMRRRSRGVCLAVNNIPLTNADIITGVSMMLLFVFAIGLFNASPISQALGLRWRMGFGTLLIAHITFDAPYVILSVMPKLRQLDPNIYEAAQDLGASGLYAFRRVILPEILPGVLNGMIIAFTMSIDDFVISYFTKGSGVTTLAVEIYTMVKKPVTPEINALSTLMFVCVFALLLVVNVRQARQETASEKRKAALMPDAQS</sequence>
<dbReference type="RefSeq" id="WP_186908547.1">
    <property type="nucleotide sequence ID" value="NZ_JACOPP010000023.1"/>
</dbReference>
<evidence type="ECO:0000313" key="10">
    <source>
        <dbReference type="EMBL" id="MBC5734719.1"/>
    </source>
</evidence>
<reference evidence="10" key="1">
    <citation type="submission" date="2020-08" db="EMBL/GenBank/DDBJ databases">
        <title>Genome public.</title>
        <authorList>
            <person name="Liu C."/>
            <person name="Sun Q."/>
        </authorList>
    </citation>
    <scope>NUCLEOTIDE SEQUENCE</scope>
    <source>
        <strain evidence="10">NSJ-51</strain>
    </source>
</reference>
<feature type="transmembrane region" description="Helical" evidence="8">
    <location>
        <begin position="110"/>
        <end position="130"/>
    </location>
</feature>
<keyword evidence="7 8" id="KW-0472">Membrane</keyword>
<keyword evidence="3 8" id="KW-0813">Transport</keyword>
<comment type="similarity">
    <text evidence="2">Belongs to the binding-protein-dependent transport system permease family. CysTW subfamily.</text>
</comment>
<feature type="transmembrane region" description="Helical" evidence="8">
    <location>
        <begin position="200"/>
        <end position="221"/>
    </location>
</feature>
<evidence type="ECO:0000259" key="9">
    <source>
        <dbReference type="PROSITE" id="PS50928"/>
    </source>
</evidence>
<evidence type="ECO:0000256" key="1">
    <source>
        <dbReference type="ARBA" id="ARBA00004651"/>
    </source>
</evidence>
<dbReference type="SUPFAM" id="SSF161098">
    <property type="entry name" value="MetI-like"/>
    <property type="match status" value="1"/>
</dbReference>
<feature type="domain" description="ABC transmembrane type-1" evidence="9">
    <location>
        <begin position="61"/>
        <end position="264"/>
    </location>
</feature>
<feature type="transmembrane region" description="Helical" evidence="8">
    <location>
        <begin position="246"/>
        <end position="266"/>
    </location>
</feature>
<feature type="transmembrane region" description="Helical" evidence="8">
    <location>
        <begin position="65"/>
        <end position="89"/>
    </location>
</feature>
<dbReference type="Gene3D" id="1.10.3720.10">
    <property type="entry name" value="MetI-like"/>
    <property type="match status" value="1"/>
</dbReference>
<evidence type="ECO:0000256" key="6">
    <source>
        <dbReference type="ARBA" id="ARBA00022989"/>
    </source>
</evidence>
<dbReference type="PANTHER" id="PTHR43848">
    <property type="entry name" value="PUTRESCINE TRANSPORT SYSTEM PERMEASE PROTEIN POTI"/>
    <property type="match status" value="1"/>
</dbReference>
<evidence type="ECO:0000256" key="3">
    <source>
        <dbReference type="ARBA" id="ARBA00022448"/>
    </source>
</evidence>
<keyword evidence="6 8" id="KW-1133">Transmembrane helix</keyword>
<name>A0A8J6MB66_9FIRM</name>
<evidence type="ECO:0000256" key="4">
    <source>
        <dbReference type="ARBA" id="ARBA00022475"/>
    </source>
</evidence>
<dbReference type="EMBL" id="JACOPP010000023">
    <property type="protein sequence ID" value="MBC5734719.1"/>
    <property type="molecule type" value="Genomic_DNA"/>
</dbReference>
<evidence type="ECO:0000256" key="7">
    <source>
        <dbReference type="ARBA" id="ARBA00023136"/>
    </source>
</evidence>
<evidence type="ECO:0000256" key="2">
    <source>
        <dbReference type="ARBA" id="ARBA00007069"/>
    </source>
</evidence>
<keyword evidence="5 8" id="KW-0812">Transmembrane</keyword>
<gene>
    <name evidence="10" type="ORF">H8S57_13445</name>
</gene>
<protein>
    <submittedName>
        <fullName evidence="10">ABC transporter permease</fullName>
    </submittedName>
</protein>
<evidence type="ECO:0000256" key="8">
    <source>
        <dbReference type="RuleBase" id="RU363032"/>
    </source>
</evidence>
<organism evidence="10 11">
    <name type="scientific">Lawsonibacter hominis</name>
    <dbReference type="NCBI Taxonomy" id="2763053"/>
    <lineage>
        <taxon>Bacteria</taxon>
        <taxon>Bacillati</taxon>
        <taxon>Bacillota</taxon>
        <taxon>Clostridia</taxon>
        <taxon>Eubacteriales</taxon>
        <taxon>Oscillospiraceae</taxon>
        <taxon>Lawsonibacter</taxon>
    </lineage>
</organism>
<dbReference type="Proteomes" id="UP000661435">
    <property type="component" value="Unassembled WGS sequence"/>
</dbReference>
<dbReference type="Pfam" id="PF00528">
    <property type="entry name" value="BPD_transp_1"/>
    <property type="match status" value="1"/>
</dbReference>
<accession>A0A8J6MB66</accession>
<dbReference type="InterPro" id="IPR000515">
    <property type="entry name" value="MetI-like"/>
</dbReference>